<dbReference type="SUPFAM" id="SSF53335">
    <property type="entry name" value="S-adenosyl-L-methionine-dependent methyltransferases"/>
    <property type="match status" value="1"/>
</dbReference>
<dbReference type="InterPro" id="IPR038375">
    <property type="entry name" value="NDUFAF7_sf"/>
</dbReference>
<dbReference type="PANTHER" id="PTHR12049">
    <property type="entry name" value="PROTEIN ARGININE METHYLTRANSFERASE NDUFAF7, MITOCHONDRIAL"/>
    <property type="match status" value="1"/>
</dbReference>
<evidence type="ECO:0000313" key="4">
    <source>
        <dbReference type="Proteomes" id="UP000078084"/>
    </source>
</evidence>
<name>A0A171KWN1_9BURK</name>
<evidence type="ECO:0008006" key="5">
    <source>
        <dbReference type="Google" id="ProtNLM"/>
    </source>
</evidence>
<keyword evidence="2" id="KW-0808">Transferase</keyword>
<gene>
    <name evidence="3" type="ORF">AAV32_03300</name>
</gene>
<dbReference type="STRING" id="206506.AAV32_03300"/>
<dbReference type="EMBL" id="LBNE01000001">
    <property type="protein sequence ID" value="KKO73298.1"/>
    <property type="molecule type" value="Genomic_DNA"/>
</dbReference>
<keyword evidence="1" id="KW-0489">Methyltransferase</keyword>
<accession>A0A171KWN1</accession>
<dbReference type="PATRIC" id="fig|206506.3.peg.723"/>
<dbReference type="OrthoDB" id="9794208at2"/>
<evidence type="ECO:0000256" key="2">
    <source>
        <dbReference type="ARBA" id="ARBA00022679"/>
    </source>
</evidence>
<dbReference type="GO" id="GO:0035243">
    <property type="term" value="F:protein-arginine omega-N symmetric methyltransferase activity"/>
    <property type="evidence" value="ECO:0007669"/>
    <property type="project" value="TreeGrafter"/>
</dbReference>
<dbReference type="RefSeq" id="WP_068367447.1">
    <property type="nucleotide sequence ID" value="NZ_CP033936.1"/>
</dbReference>
<dbReference type="InterPro" id="IPR003788">
    <property type="entry name" value="NDUFAF7"/>
</dbReference>
<dbReference type="PANTHER" id="PTHR12049:SF7">
    <property type="entry name" value="PROTEIN ARGININE METHYLTRANSFERASE NDUFAF7, MITOCHONDRIAL"/>
    <property type="match status" value="1"/>
</dbReference>
<dbReference type="Proteomes" id="UP000078084">
    <property type="component" value="Unassembled WGS sequence"/>
</dbReference>
<dbReference type="InterPro" id="IPR029063">
    <property type="entry name" value="SAM-dependent_MTases_sf"/>
</dbReference>
<sequence>MHPSLDTLIQRLDPVTLAVSQQLRERLAAAIGQAGGALPFDAWMETALYEPGLGYYSGAQVKLAADPDASAAPQPGSDFITAPELTPAFAATLARQMAEVLVQIDSLNVLEFGAGSGALAEGLLDSLDALGLPIRYEILELSADLRARQQQRLARFGDRVQWRDTLPAGWQGCVVANEVLDAMPVKLFRWDDSGQLLERHVGLGDQGEFVWLDQPASADLSDTVASRMPPLPGYVSEVNLRAEAWIRDMGRWLLRGAALLIDYGFPRHEYYHPQRADGTLMCHLRHHAHSDPLVVPGAQDITAHVDFTAMADAALAGGLEVLGYTSQARFLANAGLLEWLSTLDSSDSLAYARQVAPIQKLLSEAEMGELFKVLVIGRDIEAPLLGFLRGDRRDML</sequence>
<dbReference type="Gene3D" id="3.40.50.12710">
    <property type="match status" value="1"/>
</dbReference>
<dbReference type="AlphaFoldDB" id="A0A171KWN1"/>
<evidence type="ECO:0000313" key="3">
    <source>
        <dbReference type="EMBL" id="KKO73298.1"/>
    </source>
</evidence>
<proteinExistence type="predicted"/>
<reference evidence="3 4" key="1">
    <citation type="submission" date="2015-04" db="EMBL/GenBank/DDBJ databases">
        <title>Genome sequence of Kerstersia gyiorum CG1.</title>
        <authorList>
            <person name="Greninger A.L."/>
            <person name="Kozyreva V."/>
            <person name="Chaturvedi V."/>
        </authorList>
    </citation>
    <scope>NUCLEOTIDE SEQUENCE [LARGE SCALE GENOMIC DNA]</scope>
    <source>
        <strain evidence="3 4">CG1</strain>
    </source>
</reference>
<comment type="caution">
    <text evidence="3">The sequence shown here is derived from an EMBL/GenBank/DDBJ whole genome shotgun (WGS) entry which is preliminary data.</text>
</comment>
<keyword evidence="4" id="KW-1185">Reference proteome</keyword>
<protein>
    <recommendedName>
        <fullName evidence="5">SAM-dependent MidA family methyltransferase</fullName>
    </recommendedName>
</protein>
<evidence type="ECO:0000256" key="1">
    <source>
        <dbReference type="ARBA" id="ARBA00022603"/>
    </source>
</evidence>
<dbReference type="GO" id="GO:0032259">
    <property type="term" value="P:methylation"/>
    <property type="evidence" value="ECO:0007669"/>
    <property type="project" value="UniProtKB-KW"/>
</dbReference>
<organism evidence="3 4">
    <name type="scientific">Kerstersia gyiorum</name>
    <dbReference type="NCBI Taxonomy" id="206506"/>
    <lineage>
        <taxon>Bacteria</taxon>
        <taxon>Pseudomonadati</taxon>
        <taxon>Pseudomonadota</taxon>
        <taxon>Betaproteobacteria</taxon>
        <taxon>Burkholderiales</taxon>
        <taxon>Alcaligenaceae</taxon>
        <taxon>Kerstersia</taxon>
    </lineage>
</organism>
<dbReference type="Pfam" id="PF02636">
    <property type="entry name" value="Methyltransf_28"/>
    <property type="match status" value="1"/>
</dbReference>